<feature type="region of interest" description="Disordered" evidence="5">
    <location>
        <begin position="19"/>
        <end position="43"/>
    </location>
</feature>
<keyword evidence="3" id="KW-0963">Cytoplasm</keyword>
<dbReference type="Gene3D" id="3.20.90.10">
    <property type="entry name" value="Tubby Protein, Chain A"/>
    <property type="match status" value="1"/>
</dbReference>
<dbReference type="AlphaFoldDB" id="E3LGU0"/>
<dbReference type="OrthoDB" id="8775810at2759"/>
<dbReference type="GO" id="GO:0050769">
    <property type="term" value="P:positive regulation of neurogenesis"/>
    <property type="evidence" value="ECO:0007669"/>
    <property type="project" value="EnsemblMetazoa"/>
</dbReference>
<sequence>MTDTNSQWIEQNLQRQRKMLEDKQKQKRHQSAGSVRTTSTAMSLNSMKDYPSFDNANAFTSPSTDGVSNMNAPLIPTQAPVAPPRVQSMTTTRHNSIPQETLININDFSDNDISTKLSKNNLNPCVVSDDEDDRRSYADSPWHNEVVADKIPSELLPNYAYIKSNLAKFVEDPAQEHCLYKCSISRQKSGVDKGMFPTYYLHLEEVDKDRKQKIFLLAARKRKKSTTANYLLSTDPTNLSREGDGYVAKVRSNALGTQFTIYDSGQNPKKTSNQLSIRQELAAVIYETNVLGFKGPRKMTIVMPGIEPPTENKPATRCTVRPIQDKHTLLERYRFNELDSLKVLSNKSPQWNDETQSYVLNFHGRVTQASVKNFQIIHQSSPEYIVMQFGRISDDDFTMDFRYPLSAVQAFGIAMTSFHGKLACE</sequence>
<dbReference type="FunCoup" id="E3LGU0">
    <property type="interactions" value="527"/>
</dbReference>
<dbReference type="Pfam" id="PF01167">
    <property type="entry name" value="Tub"/>
    <property type="match status" value="1"/>
</dbReference>
<dbReference type="PANTHER" id="PTHR16517:SF7">
    <property type="entry name" value="PROTEIN KING TUBBY"/>
    <property type="match status" value="1"/>
</dbReference>
<dbReference type="GO" id="GO:1990075">
    <property type="term" value="C:periciliary membrane compartment"/>
    <property type="evidence" value="ECO:0007669"/>
    <property type="project" value="EnsemblMetazoa"/>
</dbReference>
<evidence type="ECO:0000256" key="1">
    <source>
        <dbReference type="ARBA" id="ARBA00004496"/>
    </source>
</evidence>
<evidence type="ECO:0000313" key="10">
    <source>
        <dbReference type="Proteomes" id="UP000483820"/>
    </source>
</evidence>
<evidence type="ECO:0000256" key="3">
    <source>
        <dbReference type="ARBA" id="ARBA00022490"/>
    </source>
</evidence>
<dbReference type="GO" id="GO:0097500">
    <property type="term" value="P:receptor localization to non-motile cilium"/>
    <property type="evidence" value="ECO:0007669"/>
    <property type="project" value="EnsemblMetazoa"/>
</dbReference>
<evidence type="ECO:0000313" key="7">
    <source>
        <dbReference type="EMBL" id="EFO86348.1"/>
    </source>
</evidence>
<dbReference type="CTD" id="9821631"/>
<dbReference type="InterPro" id="IPR018066">
    <property type="entry name" value="Tubby_C_CS"/>
</dbReference>
<dbReference type="OMA" id="KSPQWND"/>
<dbReference type="GeneID" id="9821631"/>
<dbReference type="Proteomes" id="UP000008281">
    <property type="component" value="Unassembled WGS sequence"/>
</dbReference>
<dbReference type="EMBL" id="WUAV01000002">
    <property type="protein sequence ID" value="KAF1765135.1"/>
    <property type="molecule type" value="Genomic_DNA"/>
</dbReference>
<evidence type="ECO:0000256" key="2">
    <source>
        <dbReference type="ARBA" id="ARBA00007129"/>
    </source>
</evidence>
<dbReference type="InterPro" id="IPR000007">
    <property type="entry name" value="Tubby_C"/>
</dbReference>
<dbReference type="RefSeq" id="XP_003117482.1">
    <property type="nucleotide sequence ID" value="XM_003117434.1"/>
</dbReference>
<evidence type="ECO:0000256" key="4">
    <source>
        <dbReference type="RuleBase" id="RU361125"/>
    </source>
</evidence>
<proteinExistence type="inferred from homology"/>
<comment type="subcellular location">
    <subcellularLocation>
        <location evidence="1">Cytoplasm</location>
    </subcellularLocation>
</comment>
<reference evidence="8 10" key="2">
    <citation type="submission" date="2019-12" db="EMBL/GenBank/DDBJ databases">
        <title>Chromosome-level assembly of the Caenorhabditis remanei genome.</title>
        <authorList>
            <person name="Teterina A.A."/>
            <person name="Willis J.H."/>
            <person name="Phillips P.C."/>
        </authorList>
    </citation>
    <scope>NUCLEOTIDE SEQUENCE [LARGE SCALE GENOMIC DNA]</scope>
    <source>
        <strain evidence="8 10">PX506</strain>
        <tissue evidence="8">Whole organism</tissue>
    </source>
</reference>
<dbReference type="PANTHER" id="PTHR16517">
    <property type="entry name" value="TUBBY-RELATED"/>
    <property type="match status" value="1"/>
</dbReference>
<dbReference type="HOGENOM" id="CLU_028236_1_1_1"/>
<comment type="similarity">
    <text evidence="2 4">Belongs to the TUB family.</text>
</comment>
<dbReference type="PRINTS" id="PR01573">
    <property type="entry name" value="SUPERTUBBY"/>
</dbReference>
<dbReference type="eggNOG" id="KOG2502">
    <property type="taxonomic scope" value="Eukaryota"/>
</dbReference>
<organism evidence="9">
    <name type="scientific">Caenorhabditis remanei</name>
    <name type="common">Caenorhabditis vulgaris</name>
    <dbReference type="NCBI Taxonomy" id="31234"/>
    <lineage>
        <taxon>Eukaryota</taxon>
        <taxon>Metazoa</taxon>
        <taxon>Ecdysozoa</taxon>
        <taxon>Nematoda</taxon>
        <taxon>Chromadorea</taxon>
        <taxon>Rhabditida</taxon>
        <taxon>Rhabditina</taxon>
        <taxon>Rhabditomorpha</taxon>
        <taxon>Rhabditoidea</taxon>
        <taxon>Rhabditidae</taxon>
        <taxon>Peloderinae</taxon>
        <taxon>Caenorhabditis</taxon>
    </lineage>
</organism>
<dbReference type="EMBL" id="DS268408">
    <property type="protein sequence ID" value="EFO86348.1"/>
    <property type="molecule type" value="Genomic_DNA"/>
</dbReference>
<reference evidence="7" key="1">
    <citation type="submission" date="2007-07" db="EMBL/GenBank/DDBJ databases">
        <title>PCAP assembly of the Caenorhabditis remanei genome.</title>
        <authorList>
            <consortium name="The Caenorhabditis remanei Sequencing Consortium"/>
            <person name="Wilson R.K."/>
        </authorList>
    </citation>
    <scope>NUCLEOTIDE SEQUENCE [LARGE SCALE GENOMIC DNA]</scope>
    <source>
        <strain evidence="7">PB4641</strain>
    </source>
</reference>
<evidence type="ECO:0000256" key="5">
    <source>
        <dbReference type="SAM" id="MobiDB-lite"/>
    </source>
</evidence>
<evidence type="ECO:0000313" key="9">
    <source>
        <dbReference type="Proteomes" id="UP000008281"/>
    </source>
</evidence>
<keyword evidence="9" id="KW-1185">Reference proteome</keyword>
<feature type="compositionally biased region" description="Polar residues" evidence="5">
    <location>
        <begin position="31"/>
        <end position="43"/>
    </location>
</feature>
<dbReference type="PROSITE" id="PS01201">
    <property type="entry name" value="TUB_2"/>
    <property type="match status" value="1"/>
</dbReference>
<protein>
    <recommendedName>
        <fullName evidence="4">Tubby-like protein</fullName>
    </recommendedName>
</protein>
<dbReference type="SUPFAM" id="SSF54518">
    <property type="entry name" value="Tubby C-terminal domain-like"/>
    <property type="match status" value="1"/>
</dbReference>
<dbReference type="STRING" id="31234.E3LGU0"/>
<accession>E3LGU0</accession>
<feature type="domain" description="Tubby C-terminal" evidence="6">
    <location>
        <begin position="171"/>
        <end position="419"/>
    </location>
</feature>
<dbReference type="KEGG" id="crq:GCK72_005087"/>
<dbReference type="Proteomes" id="UP000483820">
    <property type="component" value="Chromosome II"/>
</dbReference>
<dbReference type="PROSITE" id="PS01200">
    <property type="entry name" value="TUB_1"/>
    <property type="match status" value="1"/>
</dbReference>
<evidence type="ECO:0000313" key="8">
    <source>
        <dbReference type="EMBL" id="KAF1765135.1"/>
    </source>
</evidence>
<evidence type="ECO:0000259" key="6">
    <source>
        <dbReference type="Pfam" id="PF01167"/>
    </source>
</evidence>
<gene>
    <name evidence="7" type="primary">Cre-tub-1</name>
    <name evidence="7" type="ORF">CRE_01622</name>
    <name evidence="8" type="ORF">GCK72_005087</name>
</gene>
<name>E3LGU0_CAERE</name>
<dbReference type="GO" id="GO:0097730">
    <property type="term" value="C:non-motile cilium"/>
    <property type="evidence" value="ECO:0007669"/>
    <property type="project" value="EnsemblMetazoa"/>
</dbReference>
<dbReference type="InterPro" id="IPR025659">
    <property type="entry name" value="Tubby-like_C"/>
</dbReference>
<dbReference type="GO" id="GO:0005737">
    <property type="term" value="C:cytoplasm"/>
    <property type="evidence" value="ECO:0007669"/>
    <property type="project" value="UniProtKB-SubCell"/>
</dbReference>